<name>A0AAE0KCJ2_9PEZI</name>
<protein>
    <recommendedName>
        <fullName evidence="3">Heterokaryon incompatibility domain-containing protein</fullName>
    </recommendedName>
</protein>
<comment type="caution">
    <text evidence="1">The sequence shown here is derived from an EMBL/GenBank/DDBJ whole genome shotgun (WGS) entry which is preliminary data.</text>
</comment>
<reference evidence="1" key="1">
    <citation type="journal article" date="2023" name="Mol. Phylogenet. Evol.">
        <title>Genome-scale phylogeny and comparative genomics of the fungal order Sordariales.</title>
        <authorList>
            <person name="Hensen N."/>
            <person name="Bonometti L."/>
            <person name="Westerberg I."/>
            <person name="Brannstrom I.O."/>
            <person name="Guillou S."/>
            <person name="Cros-Aarteil S."/>
            <person name="Calhoun S."/>
            <person name="Haridas S."/>
            <person name="Kuo A."/>
            <person name="Mondo S."/>
            <person name="Pangilinan J."/>
            <person name="Riley R."/>
            <person name="LaButti K."/>
            <person name="Andreopoulos B."/>
            <person name="Lipzen A."/>
            <person name="Chen C."/>
            <person name="Yan M."/>
            <person name="Daum C."/>
            <person name="Ng V."/>
            <person name="Clum A."/>
            <person name="Steindorff A."/>
            <person name="Ohm R.A."/>
            <person name="Martin F."/>
            <person name="Silar P."/>
            <person name="Natvig D.O."/>
            <person name="Lalanne C."/>
            <person name="Gautier V."/>
            <person name="Ament-Velasquez S.L."/>
            <person name="Kruys A."/>
            <person name="Hutchinson M.I."/>
            <person name="Powell A.J."/>
            <person name="Barry K."/>
            <person name="Miller A.N."/>
            <person name="Grigoriev I.V."/>
            <person name="Debuchy R."/>
            <person name="Gladieux P."/>
            <person name="Hiltunen Thoren M."/>
            <person name="Johannesson H."/>
        </authorList>
    </citation>
    <scope>NUCLEOTIDE SEQUENCE</scope>
    <source>
        <strain evidence="1">CBS 958.72</strain>
    </source>
</reference>
<accession>A0AAE0KCJ2</accession>
<reference evidence="1" key="2">
    <citation type="submission" date="2023-06" db="EMBL/GenBank/DDBJ databases">
        <authorList>
            <consortium name="Lawrence Berkeley National Laboratory"/>
            <person name="Haridas S."/>
            <person name="Hensen N."/>
            <person name="Bonometti L."/>
            <person name="Westerberg I."/>
            <person name="Brannstrom I.O."/>
            <person name="Guillou S."/>
            <person name="Cros-Aarteil S."/>
            <person name="Calhoun S."/>
            <person name="Kuo A."/>
            <person name="Mondo S."/>
            <person name="Pangilinan J."/>
            <person name="Riley R."/>
            <person name="Labutti K."/>
            <person name="Andreopoulos B."/>
            <person name="Lipzen A."/>
            <person name="Chen C."/>
            <person name="Yanf M."/>
            <person name="Daum C."/>
            <person name="Ng V."/>
            <person name="Clum A."/>
            <person name="Steindorff A."/>
            <person name="Ohm R."/>
            <person name="Martin F."/>
            <person name="Silar P."/>
            <person name="Natvig D."/>
            <person name="Lalanne C."/>
            <person name="Gautier V."/>
            <person name="Ament-Velasquez S.L."/>
            <person name="Kruys A."/>
            <person name="Hutchinson M.I."/>
            <person name="Powell A.J."/>
            <person name="Barry K."/>
            <person name="Miller A.N."/>
            <person name="Grigoriev I.V."/>
            <person name="Debuchy R."/>
            <person name="Gladieux P."/>
            <person name="Thoren M.H."/>
            <person name="Johannesson H."/>
        </authorList>
    </citation>
    <scope>NUCLEOTIDE SEQUENCE</scope>
    <source>
        <strain evidence="1">CBS 958.72</strain>
    </source>
</reference>
<dbReference type="AlphaFoldDB" id="A0AAE0KCJ2"/>
<evidence type="ECO:0000313" key="1">
    <source>
        <dbReference type="EMBL" id="KAK3373657.1"/>
    </source>
</evidence>
<gene>
    <name evidence="1" type="ORF">B0T24DRAFT_271229</name>
</gene>
<organism evidence="1 2">
    <name type="scientific">Lasiosphaeria ovina</name>
    <dbReference type="NCBI Taxonomy" id="92902"/>
    <lineage>
        <taxon>Eukaryota</taxon>
        <taxon>Fungi</taxon>
        <taxon>Dikarya</taxon>
        <taxon>Ascomycota</taxon>
        <taxon>Pezizomycotina</taxon>
        <taxon>Sordariomycetes</taxon>
        <taxon>Sordariomycetidae</taxon>
        <taxon>Sordariales</taxon>
        <taxon>Lasiosphaeriaceae</taxon>
        <taxon>Lasiosphaeria</taxon>
    </lineage>
</organism>
<evidence type="ECO:0008006" key="3">
    <source>
        <dbReference type="Google" id="ProtNLM"/>
    </source>
</evidence>
<dbReference type="Proteomes" id="UP001287356">
    <property type="component" value="Unassembled WGS sequence"/>
</dbReference>
<sequence length="104" mass="11845">MAHQYRYETLSDARCIRLLSIGKDDSKPHGIFLSLSQVHLDDAPDFSALSYTWQLPEYAPGKPDEDPGPDKVSRSPFMCWGTLHVAALNSLAVWYFPCYYFEAQ</sequence>
<evidence type="ECO:0000313" key="2">
    <source>
        <dbReference type="Proteomes" id="UP001287356"/>
    </source>
</evidence>
<keyword evidence="2" id="KW-1185">Reference proteome</keyword>
<dbReference type="EMBL" id="JAULSN010000004">
    <property type="protein sequence ID" value="KAK3373657.1"/>
    <property type="molecule type" value="Genomic_DNA"/>
</dbReference>
<proteinExistence type="predicted"/>